<comment type="caution">
    <text evidence="1">The sequence shown here is derived from an EMBL/GenBank/DDBJ whole genome shotgun (WGS) entry which is preliminary data.</text>
</comment>
<protein>
    <submittedName>
        <fullName evidence="1">Uncharacterized protein</fullName>
    </submittedName>
</protein>
<organism evidence="1 2">
    <name type="scientific">Mucor saturninus</name>
    <dbReference type="NCBI Taxonomy" id="64648"/>
    <lineage>
        <taxon>Eukaryota</taxon>
        <taxon>Fungi</taxon>
        <taxon>Fungi incertae sedis</taxon>
        <taxon>Mucoromycota</taxon>
        <taxon>Mucoromycotina</taxon>
        <taxon>Mucoromycetes</taxon>
        <taxon>Mucorales</taxon>
        <taxon>Mucorineae</taxon>
        <taxon>Mucoraceae</taxon>
        <taxon>Mucor</taxon>
    </lineage>
</organism>
<evidence type="ECO:0000313" key="2">
    <source>
        <dbReference type="Proteomes" id="UP000603453"/>
    </source>
</evidence>
<dbReference type="OrthoDB" id="2288259at2759"/>
<sequence>MEYTKENVDLLTKKIESYGELVLCYENDLLKAVLVTKSSMFGSPFTFKRYLIQSSTENHAANVELQLTSENLTSKDIFTSILPYTDIFNDKTVLGFTQWCITNKLEFVSSPTARKRKHGTNTRTRELYVLKKEYFANLAKNIVMSLPNHQNSIKELKEQGYEIVGYARKSPADQRNRLANLTAMVNRLKERSFVDKCFVSRVCLVI</sequence>
<dbReference type="AlphaFoldDB" id="A0A8H7QXV5"/>
<dbReference type="EMBL" id="JAEPRD010000078">
    <property type="protein sequence ID" value="KAG2200804.1"/>
    <property type="molecule type" value="Genomic_DNA"/>
</dbReference>
<accession>A0A8H7QXV5</accession>
<keyword evidence="2" id="KW-1185">Reference proteome</keyword>
<evidence type="ECO:0000313" key="1">
    <source>
        <dbReference type="EMBL" id="KAG2200804.1"/>
    </source>
</evidence>
<gene>
    <name evidence="1" type="ORF">INT47_001335</name>
</gene>
<name>A0A8H7QXV5_9FUNG</name>
<proteinExistence type="predicted"/>
<dbReference type="Proteomes" id="UP000603453">
    <property type="component" value="Unassembled WGS sequence"/>
</dbReference>
<reference evidence="1" key="1">
    <citation type="submission" date="2020-12" db="EMBL/GenBank/DDBJ databases">
        <title>Metabolic potential, ecology and presence of endohyphal bacteria is reflected in genomic diversity of Mucoromycotina.</title>
        <authorList>
            <person name="Muszewska A."/>
            <person name="Okrasinska A."/>
            <person name="Steczkiewicz K."/>
            <person name="Drgas O."/>
            <person name="Orlowska M."/>
            <person name="Perlinska-Lenart U."/>
            <person name="Aleksandrzak-Piekarczyk T."/>
            <person name="Szatraj K."/>
            <person name="Zielenkiewicz U."/>
            <person name="Pilsyk S."/>
            <person name="Malc E."/>
            <person name="Mieczkowski P."/>
            <person name="Kruszewska J.S."/>
            <person name="Biernat P."/>
            <person name="Pawlowska J."/>
        </authorList>
    </citation>
    <scope>NUCLEOTIDE SEQUENCE</scope>
    <source>
        <strain evidence="1">WA0000017839</strain>
    </source>
</reference>